<evidence type="ECO:0000313" key="2">
    <source>
        <dbReference type="EMBL" id="OGY60202.1"/>
    </source>
</evidence>
<organism evidence="2 3">
    <name type="scientific">Candidatus Colwellbacteria bacterium RIFCSPHIGHO2_12_FULL_44_17</name>
    <dbReference type="NCBI Taxonomy" id="1797689"/>
    <lineage>
        <taxon>Bacteria</taxon>
        <taxon>Candidatus Colwelliibacteriota</taxon>
    </lineage>
</organism>
<comment type="caution">
    <text evidence="2">The sequence shown here is derived from an EMBL/GenBank/DDBJ whole genome shotgun (WGS) entry which is preliminary data.</text>
</comment>
<accession>A0A1G1Z6E9</accession>
<feature type="coiled-coil region" evidence="1">
    <location>
        <begin position="7"/>
        <end position="74"/>
    </location>
</feature>
<proteinExistence type="predicted"/>
<reference evidence="2 3" key="1">
    <citation type="journal article" date="2016" name="Nat. Commun.">
        <title>Thousands of microbial genomes shed light on interconnected biogeochemical processes in an aquifer system.</title>
        <authorList>
            <person name="Anantharaman K."/>
            <person name="Brown C.T."/>
            <person name="Hug L.A."/>
            <person name="Sharon I."/>
            <person name="Castelle C.J."/>
            <person name="Probst A.J."/>
            <person name="Thomas B.C."/>
            <person name="Singh A."/>
            <person name="Wilkins M.J."/>
            <person name="Karaoz U."/>
            <person name="Brodie E.L."/>
            <person name="Williams K.H."/>
            <person name="Hubbard S.S."/>
            <person name="Banfield J.F."/>
        </authorList>
    </citation>
    <scope>NUCLEOTIDE SEQUENCE [LARGE SCALE GENOMIC DNA]</scope>
</reference>
<protein>
    <recommendedName>
        <fullName evidence="4">Transcription elongation factor GreA/GreB C-terminal domain-containing protein</fullName>
    </recommendedName>
</protein>
<evidence type="ECO:0008006" key="4">
    <source>
        <dbReference type="Google" id="ProtNLM"/>
    </source>
</evidence>
<dbReference type="Proteomes" id="UP000178515">
    <property type="component" value="Unassembled WGS sequence"/>
</dbReference>
<dbReference type="EMBL" id="MHIX01000002">
    <property type="protein sequence ID" value="OGY60202.1"/>
    <property type="molecule type" value="Genomic_DNA"/>
</dbReference>
<evidence type="ECO:0000256" key="1">
    <source>
        <dbReference type="SAM" id="Coils"/>
    </source>
</evidence>
<dbReference type="STRING" id="1797689.A3F24_00495"/>
<dbReference type="AlphaFoldDB" id="A0A1G1Z6E9"/>
<evidence type="ECO:0000313" key="3">
    <source>
        <dbReference type="Proteomes" id="UP000178515"/>
    </source>
</evidence>
<sequence>MDKSLILETLKKRCKEKIKELENGIEEAKNSAKQAPSFMESASDTTRQQYRYTVQSLEEQREKALRELDELEKIIDFEIFTLTDKNVVKSYCILPAGGGEIIEKVTVVTNNTPVAKNLNGKGKGDTVIIGDREFKIEKTL</sequence>
<gene>
    <name evidence="2" type="ORF">A3F24_00495</name>
</gene>
<keyword evidence="1" id="KW-0175">Coiled coil</keyword>
<name>A0A1G1Z6E9_9BACT</name>